<evidence type="ECO:0000313" key="1">
    <source>
        <dbReference type="EMBL" id="GAH52714.1"/>
    </source>
</evidence>
<dbReference type="EMBL" id="BARU01018119">
    <property type="protein sequence ID" value="GAH52714.1"/>
    <property type="molecule type" value="Genomic_DNA"/>
</dbReference>
<proteinExistence type="predicted"/>
<name>X1HFW0_9ZZZZ</name>
<feature type="non-terminal residue" evidence="1">
    <location>
        <position position="1"/>
    </location>
</feature>
<protein>
    <recommendedName>
        <fullName evidence="2">Calcineurin-like phosphoesterase domain-containing protein</fullName>
    </recommendedName>
</protein>
<accession>X1HFW0</accession>
<dbReference type="SUPFAM" id="SSF56300">
    <property type="entry name" value="Metallo-dependent phosphatases"/>
    <property type="match status" value="1"/>
</dbReference>
<reference evidence="1" key="1">
    <citation type="journal article" date="2014" name="Front. Microbiol.">
        <title>High frequency of phylogenetically diverse reductive dehalogenase-homologous genes in deep subseafloor sedimentary metagenomes.</title>
        <authorList>
            <person name="Kawai M."/>
            <person name="Futagami T."/>
            <person name="Toyoda A."/>
            <person name="Takaki Y."/>
            <person name="Nishi S."/>
            <person name="Hori S."/>
            <person name="Arai W."/>
            <person name="Tsubouchi T."/>
            <person name="Morono Y."/>
            <person name="Uchiyama I."/>
            <person name="Ito T."/>
            <person name="Fujiyama A."/>
            <person name="Inagaki F."/>
            <person name="Takami H."/>
        </authorList>
    </citation>
    <scope>NUCLEOTIDE SEQUENCE</scope>
    <source>
        <strain evidence="1">Expedition CK06-06</strain>
    </source>
</reference>
<dbReference type="Gene3D" id="3.60.21.10">
    <property type="match status" value="1"/>
</dbReference>
<organism evidence="1">
    <name type="scientific">marine sediment metagenome</name>
    <dbReference type="NCBI Taxonomy" id="412755"/>
    <lineage>
        <taxon>unclassified sequences</taxon>
        <taxon>metagenomes</taxon>
        <taxon>ecological metagenomes</taxon>
    </lineage>
</organism>
<dbReference type="PANTHER" id="PTHR30337">
    <property type="entry name" value="COMPONENT OF ATP-DEPENDENT DSDNA EXONUCLEASE"/>
    <property type="match status" value="1"/>
</dbReference>
<sequence length="231" mass="27011">GEIIAKYKDTLPERWLLIGHGDYLSGIRTPNPYEPGIYMPLSRTDVEYYKPTKVILGHIHKKMELGRVYYVGSPCGLDINERGKRSFFIIDTKNLEITTEIVDTDYIFFNEILVALPTLSEFDYIKNKIKEMIKKWEISESDVPKVRVRLKVKGYTSNKSKLQNIIKESFADFTFYNDEKPDLSKVSIFNDPERIRIVEKAKEEIERLGWNDGITEKEDILEKTLHIILKE</sequence>
<gene>
    <name evidence="1" type="ORF">S03H2_29979</name>
</gene>
<dbReference type="AlphaFoldDB" id="X1HFW0"/>
<dbReference type="InterPro" id="IPR029052">
    <property type="entry name" value="Metallo-depent_PP-like"/>
</dbReference>
<comment type="caution">
    <text evidence="1">The sequence shown here is derived from an EMBL/GenBank/DDBJ whole genome shotgun (WGS) entry which is preliminary data.</text>
</comment>
<dbReference type="InterPro" id="IPR050535">
    <property type="entry name" value="DNA_Repair-Maintenance_Comp"/>
</dbReference>
<evidence type="ECO:0008006" key="2">
    <source>
        <dbReference type="Google" id="ProtNLM"/>
    </source>
</evidence>